<dbReference type="InterPro" id="IPR029753">
    <property type="entry name" value="D-isomer_DH_CS"/>
</dbReference>
<dbReference type="GO" id="GO:0030267">
    <property type="term" value="F:glyoxylate reductase (NADPH) activity"/>
    <property type="evidence" value="ECO:0007669"/>
    <property type="project" value="UniProtKB-EC"/>
</dbReference>
<reference evidence="12" key="5">
    <citation type="submission" date="2024-05" db="EMBL/GenBank/DDBJ databases">
        <authorList>
            <person name="Sun Q."/>
            <person name="Zhou Y."/>
        </authorList>
    </citation>
    <scope>NUCLEOTIDE SEQUENCE</scope>
    <source>
        <strain evidence="12">CGMCC 1.12707</strain>
    </source>
</reference>
<keyword evidence="1 9" id="KW-0560">Oxidoreductase</keyword>
<dbReference type="RefSeq" id="WP_072930310.1">
    <property type="nucleotide sequence ID" value="NZ_BMFL01000026.1"/>
</dbReference>
<reference evidence="13" key="2">
    <citation type="submission" date="2016-11" db="EMBL/GenBank/DDBJ databases">
        <authorList>
            <person name="Jaros S."/>
            <person name="Januszkiewicz K."/>
            <person name="Wedrychowicz H."/>
        </authorList>
    </citation>
    <scope>NUCLEOTIDE SEQUENCE [LARGE SCALE GENOMIC DNA]</scope>
    <source>
        <strain evidence="13">DSM 27989</strain>
    </source>
</reference>
<dbReference type="InterPro" id="IPR050223">
    <property type="entry name" value="D-isomer_2-hydroxyacid_DH"/>
</dbReference>
<dbReference type="STRING" id="1434701.SAMN05443634_103282"/>
<comment type="catalytic activity">
    <reaction evidence="3">
        <text>(R)-glycerate + NADP(+) = 3-hydroxypyruvate + NADPH + H(+)</text>
        <dbReference type="Rhea" id="RHEA:18657"/>
        <dbReference type="ChEBI" id="CHEBI:15378"/>
        <dbReference type="ChEBI" id="CHEBI:16659"/>
        <dbReference type="ChEBI" id="CHEBI:17180"/>
        <dbReference type="ChEBI" id="CHEBI:57783"/>
        <dbReference type="ChEBI" id="CHEBI:58349"/>
        <dbReference type="EC" id="1.1.1.81"/>
    </reaction>
</comment>
<dbReference type="FunFam" id="3.40.50.720:FF:000026">
    <property type="entry name" value="Glyoxylate/hydroxypyruvate reductase B"/>
    <property type="match status" value="1"/>
</dbReference>
<dbReference type="SUPFAM" id="SSF51735">
    <property type="entry name" value="NAD(P)-binding Rossmann-fold domains"/>
    <property type="match status" value="1"/>
</dbReference>
<dbReference type="Pfam" id="PF00389">
    <property type="entry name" value="2-Hacid_dh"/>
    <property type="match status" value="1"/>
</dbReference>
<protein>
    <recommendedName>
        <fullName evidence="8">Glyoxylate/hydroxypyruvate reductase B</fullName>
        <ecNumber evidence="6">1.1.1.79</ecNumber>
        <ecNumber evidence="7">1.1.1.81</ecNumber>
    </recommendedName>
</protein>
<sequence>MKVLLTKPLLPVGMEILKQNNINFTIAPSELNKIELIDFCKDYDALINVGHVIDFDKDFFSACPLTKMIALFSVGFDQVNVNDAKEFGIKISNTPDVLSKATSDIAFLLMLSASRKAFSQYDRIKQNDWENLIPERDFGIELYNKKLGIFGLGRIGIEMAKKCKAAFDMEIIYHNRQPKPELEKEVDAKYVSFEELIQDSDVLSIHSSLNDSTKGLFNKDVLNKMKSNAILVNTARGPIINQEDLYHSLKENKIFAAGLDVTDPEPMQADDKLLSLPNVCILPHIGSATFETRNKMAELCAKNIVEYVQKGEIITPIF</sequence>
<dbReference type="SUPFAM" id="SSF52283">
    <property type="entry name" value="Formate/glycerate dehydrogenase catalytic domain-like"/>
    <property type="match status" value="1"/>
</dbReference>
<dbReference type="CDD" id="cd05301">
    <property type="entry name" value="GDH"/>
    <property type="match status" value="1"/>
</dbReference>
<name>A0A1M6VDE4_9FLAO</name>
<accession>A0A1M6VDE4</accession>
<dbReference type="EC" id="1.1.1.79" evidence="6"/>
<dbReference type="GO" id="GO:0016618">
    <property type="term" value="F:hydroxypyruvate reductase [NAD(P)H] activity"/>
    <property type="evidence" value="ECO:0007669"/>
    <property type="project" value="UniProtKB-EC"/>
</dbReference>
<reference evidence="14" key="3">
    <citation type="submission" date="2016-11" db="EMBL/GenBank/DDBJ databases">
        <authorList>
            <person name="Varghese N."/>
            <person name="Submissions S."/>
        </authorList>
    </citation>
    <scope>NUCLEOTIDE SEQUENCE [LARGE SCALE GENOMIC DNA]</scope>
    <source>
        <strain evidence="14">DSM 27989</strain>
    </source>
</reference>
<dbReference type="Gene3D" id="3.40.50.720">
    <property type="entry name" value="NAD(P)-binding Rossmann-like Domain"/>
    <property type="match status" value="2"/>
</dbReference>
<dbReference type="GO" id="GO:0005829">
    <property type="term" value="C:cytosol"/>
    <property type="evidence" value="ECO:0007669"/>
    <property type="project" value="TreeGrafter"/>
</dbReference>
<organism evidence="13 14">
    <name type="scientific">Chishuiella changwenlii</name>
    <dbReference type="NCBI Taxonomy" id="1434701"/>
    <lineage>
        <taxon>Bacteria</taxon>
        <taxon>Pseudomonadati</taxon>
        <taxon>Bacteroidota</taxon>
        <taxon>Flavobacteriia</taxon>
        <taxon>Flavobacteriales</taxon>
        <taxon>Weeksellaceae</taxon>
        <taxon>Chishuiella</taxon>
    </lineage>
</organism>
<evidence type="ECO:0000313" key="13">
    <source>
        <dbReference type="EMBL" id="SHK79533.1"/>
    </source>
</evidence>
<evidence type="ECO:0000256" key="7">
    <source>
        <dbReference type="ARBA" id="ARBA00066674"/>
    </source>
</evidence>
<feature type="domain" description="D-isomer specific 2-hydroxyacid dehydrogenase NAD-binding" evidence="11">
    <location>
        <begin position="108"/>
        <end position="286"/>
    </location>
</feature>
<evidence type="ECO:0000256" key="8">
    <source>
        <dbReference type="ARBA" id="ARBA00073362"/>
    </source>
</evidence>
<evidence type="ECO:0000313" key="15">
    <source>
        <dbReference type="Proteomes" id="UP000650994"/>
    </source>
</evidence>
<reference evidence="15" key="4">
    <citation type="journal article" date="2019" name="Int. J. Syst. Evol. Microbiol.">
        <title>The Global Catalogue of Microorganisms (GCM) 10K type strain sequencing project: providing services to taxonomists for standard genome sequencing and annotation.</title>
        <authorList>
            <consortium name="The Broad Institute Genomics Platform"/>
            <consortium name="The Broad Institute Genome Sequencing Center for Infectious Disease"/>
            <person name="Wu L."/>
            <person name="Ma J."/>
        </authorList>
    </citation>
    <scope>NUCLEOTIDE SEQUENCE [LARGE SCALE GENOMIC DNA]</scope>
    <source>
        <strain evidence="15">CGMCC 1.12707</strain>
    </source>
</reference>
<dbReference type="InterPro" id="IPR036291">
    <property type="entry name" value="NAD(P)-bd_dom_sf"/>
</dbReference>
<proteinExistence type="inferred from homology"/>
<reference evidence="12" key="1">
    <citation type="journal article" date="2014" name="Int. J. Syst. Evol. Microbiol.">
        <title>Complete genome of a new Firmicutes species belonging to the dominant human colonic microbiota ('Ruminococcus bicirculans') reveals two chromosomes and a selective capacity to utilize plant glucans.</title>
        <authorList>
            <consortium name="NISC Comparative Sequencing Program"/>
            <person name="Wegmann U."/>
            <person name="Louis P."/>
            <person name="Goesmann A."/>
            <person name="Henrissat B."/>
            <person name="Duncan S.H."/>
            <person name="Flint H.J."/>
        </authorList>
    </citation>
    <scope>NUCLEOTIDE SEQUENCE</scope>
    <source>
        <strain evidence="12">CGMCC 1.12707</strain>
    </source>
</reference>
<dbReference type="InterPro" id="IPR006140">
    <property type="entry name" value="D-isomer_DH_NAD-bd"/>
</dbReference>
<evidence type="ECO:0000256" key="3">
    <source>
        <dbReference type="ARBA" id="ARBA00052239"/>
    </source>
</evidence>
<dbReference type="AlphaFoldDB" id="A0A1M6VDE4"/>
<dbReference type="PANTHER" id="PTHR10996:SF257">
    <property type="entry name" value="GLYOXYLATE REDUCTASE 1"/>
    <property type="match status" value="1"/>
</dbReference>
<evidence type="ECO:0000259" key="10">
    <source>
        <dbReference type="Pfam" id="PF00389"/>
    </source>
</evidence>
<dbReference type="EMBL" id="FRBH01000003">
    <property type="protein sequence ID" value="SHK79533.1"/>
    <property type="molecule type" value="Genomic_DNA"/>
</dbReference>
<evidence type="ECO:0000256" key="4">
    <source>
        <dbReference type="ARBA" id="ARBA00052769"/>
    </source>
</evidence>
<dbReference type="EC" id="1.1.1.81" evidence="7"/>
<dbReference type="InterPro" id="IPR029752">
    <property type="entry name" value="D-isomer_DH_CS1"/>
</dbReference>
<evidence type="ECO:0000313" key="14">
    <source>
        <dbReference type="Proteomes" id="UP000184120"/>
    </source>
</evidence>
<dbReference type="PROSITE" id="PS00065">
    <property type="entry name" value="D_2_HYDROXYACID_DH_1"/>
    <property type="match status" value="1"/>
</dbReference>
<evidence type="ECO:0000256" key="6">
    <source>
        <dbReference type="ARBA" id="ARBA00066661"/>
    </source>
</evidence>
<dbReference type="Proteomes" id="UP000650994">
    <property type="component" value="Unassembled WGS sequence"/>
</dbReference>
<feature type="domain" description="D-isomer specific 2-hydroxyacid dehydrogenase catalytic" evidence="10">
    <location>
        <begin position="3"/>
        <end position="313"/>
    </location>
</feature>
<dbReference type="EMBL" id="BMFL01000026">
    <property type="protein sequence ID" value="GGF10433.1"/>
    <property type="molecule type" value="Genomic_DNA"/>
</dbReference>
<evidence type="ECO:0000256" key="1">
    <source>
        <dbReference type="ARBA" id="ARBA00023002"/>
    </source>
</evidence>
<evidence type="ECO:0000256" key="2">
    <source>
        <dbReference type="ARBA" id="ARBA00051801"/>
    </source>
</evidence>
<dbReference type="InterPro" id="IPR006139">
    <property type="entry name" value="D-isomer_2_OHA_DH_cat_dom"/>
</dbReference>
<dbReference type="Proteomes" id="UP000184120">
    <property type="component" value="Unassembled WGS sequence"/>
</dbReference>
<comment type="catalytic activity">
    <reaction evidence="2">
        <text>(R)-glycerate + NAD(+) = 3-hydroxypyruvate + NADH + H(+)</text>
        <dbReference type="Rhea" id="RHEA:17905"/>
        <dbReference type="ChEBI" id="CHEBI:15378"/>
        <dbReference type="ChEBI" id="CHEBI:16659"/>
        <dbReference type="ChEBI" id="CHEBI:17180"/>
        <dbReference type="ChEBI" id="CHEBI:57540"/>
        <dbReference type="ChEBI" id="CHEBI:57945"/>
        <dbReference type="EC" id="1.1.1.81"/>
    </reaction>
</comment>
<dbReference type="Pfam" id="PF02826">
    <property type="entry name" value="2-Hacid_dh_C"/>
    <property type="match status" value="1"/>
</dbReference>
<comment type="catalytic activity">
    <reaction evidence="4">
        <text>glycolate + NADP(+) = glyoxylate + NADPH + H(+)</text>
        <dbReference type="Rhea" id="RHEA:10992"/>
        <dbReference type="ChEBI" id="CHEBI:15378"/>
        <dbReference type="ChEBI" id="CHEBI:29805"/>
        <dbReference type="ChEBI" id="CHEBI:36655"/>
        <dbReference type="ChEBI" id="CHEBI:57783"/>
        <dbReference type="ChEBI" id="CHEBI:58349"/>
        <dbReference type="EC" id="1.1.1.79"/>
    </reaction>
</comment>
<dbReference type="PROSITE" id="PS00671">
    <property type="entry name" value="D_2_HYDROXYACID_DH_3"/>
    <property type="match status" value="1"/>
</dbReference>
<comment type="similarity">
    <text evidence="5">Belongs to the D-isomer specific 2-hydroxyacid dehydrogenase family. GhrB subfamily.</text>
</comment>
<gene>
    <name evidence="12" type="ORF">GCM10010984_29440</name>
    <name evidence="13" type="ORF">SAMN05443634_103282</name>
</gene>
<keyword evidence="15" id="KW-1185">Reference proteome</keyword>
<dbReference type="PANTHER" id="PTHR10996">
    <property type="entry name" value="2-HYDROXYACID DEHYDROGENASE-RELATED"/>
    <property type="match status" value="1"/>
</dbReference>
<evidence type="ECO:0000313" key="12">
    <source>
        <dbReference type="EMBL" id="GGF10433.1"/>
    </source>
</evidence>
<evidence type="ECO:0000256" key="9">
    <source>
        <dbReference type="RuleBase" id="RU003719"/>
    </source>
</evidence>
<evidence type="ECO:0000256" key="5">
    <source>
        <dbReference type="ARBA" id="ARBA00061278"/>
    </source>
</evidence>
<dbReference type="GO" id="GO:0051287">
    <property type="term" value="F:NAD binding"/>
    <property type="evidence" value="ECO:0007669"/>
    <property type="project" value="InterPro"/>
</dbReference>
<dbReference type="OrthoDB" id="9777288at2"/>
<evidence type="ECO:0000259" key="11">
    <source>
        <dbReference type="Pfam" id="PF02826"/>
    </source>
</evidence>